<dbReference type="Gene3D" id="3.60.10.10">
    <property type="entry name" value="Endonuclease/exonuclease/phosphatase"/>
    <property type="match status" value="1"/>
</dbReference>
<feature type="domain" description="Endonuclease/exonuclease/phosphatase" evidence="2">
    <location>
        <begin position="116"/>
        <end position="322"/>
    </location>
</feature>
<dbReference type="InterPro" id="IPR036691">
    <property type="entry name" value="Endo/exonu/phosph_ase_sf"/>
</dbReference>
<sequence>MSTIRNILFYLTYGCGILLIIITLIAHLNTSQWYLEVLAFPCLLILIVLPIFGLVSLLFEPKKSYLFFIYIFLLITSEVLQVWSIFPYTPIAKKRVRSATPNEITHLPVVGIIVSNVLMSNRNADLLLKLVSHKNPTLILTMEVDRWWVNKLDVLNNKYPYRITFPTDNTYGMCLYSQYPLTEKKIFYLNNERVPSFLCKVTLNNGIAFQLLTVHPVAPKPSKHPDNMGKVENGLIKAAYLIARREKVPTMVAGDFNDVGWSYNTAKFRAISKLNDVRCGRGLYNTFRTNSLLLKWPLDYVYVSDEFRVVSLEKLANIGSDHYPFYAQLTFSNN</sequence>
<dbReference type="RefSeq" id="WP_377117798.1">
    <property type="nucleotide sequence ID" value="NZ_JBHTHZ010000014.1"/>
</dbReference>
<feature type="transmembrane region" description="Helical" evidence="1">
    <location>
        <begin position="66"/>
        <end position="86"/>
    </location>
</feature>
<keyword evidence="1" id="KW-0472">Membrane</keyword>
<keyword evidence="3" id="KW-0378">Hydrolase</keyword>
<keyword evidence="4" id="KW-1185">Reference proteome</keyword>
<evidence type="ECO:0000259" key="2">
    <source>
        <dbReference type="Pfam" id="PF03372"/>
    </source>
</evidence>
<dbReference type="Proteomes" id="UP001597010">
    <property type="component" value="Unassembled WGS sequence"/>
</dbReference>
<name>A0ABW3AXZ1_9SPHI</name>
<dbReference type="InterPro" id="IPR005135">
    <property type="entry name" value="Endo/exonuclease/phosphatase"/>
</dbReference>
<dbReference type="EMBL" id="JBHTHZ010000014">
    <property type="protein sequence ID" value="MFD0795418.1"/>
    <property type="molecule type" value="Genomic_DNA"/>
</dbReference>
<feature type="transmembrane region" description="Helical" evidence="1">
    <location>
        <begin position="7"/>
        <end position="26"/>
    </location>
</feature>
<protein>
    <submittedName>
        <fullName evidence="3">Endonuclease/exonuclease/phosphatase family protein</fullName>
    </submittedName>
</protein>
<keyword evidence="1" id="KW-1133">Transmembrane helix</keyword>
<organism evidence="3 4">
    <name type="scientific">Mucilaginibacter litoreus</name>
    <dbReference type="NCBI Taxonomy" id="1048221"/>
    <lineage>
        <taxon>Bacteria</taxon>
        <taxon>Pseudomonadati</taxon>
        <taxon>Bacteroidota</taxon>
        <taxon>Sphingobacteriia</taxon>
        <taxon>Sphingobacteriales</taxon>
        <taxon>Sphingobacteriaceae</taxon>
        <taxon>Mucilaginibacter</taxon>
    </lineage>
</organism>
<comment type="caution">
    <text evidence="3">The sequence shown here is derived from an EMBL/GenBank/DDBJ whole genome shotgun (WGS) entry which is preliminary data.</text>
</comment>
<accession>A0ABW3AXZ1</accession>
<evidence type="ECO:0000313" key="3">
    <source>
        <dbReference type="EMBL" id="MFD0795418.1"/>
    </source>
</evidence>
<evidence type="ECO:0000313" key="4">
    <source>
        <dbReference type="Proteomes" id="UP001597010"/>
    </source>
</evidence>
<keyword evidence="1" id="KW-0812">Transmembrane</keyword>
<proteinExistence type="predicted"/>
<dbReference type="GO" id="GO:0004519">
    <property type="term" value="F:endonuclease activity"/>
    <property type="evidence" value="ECO:0007669"/>
    <property type="project" value="UniProtKB-KW"/>
</dbReference>
<feature type="transmembrane region" description="Helical" evidence="1">
    <location>
        <begin position="38"/>
        <end position="59"/>
    </location>
</feature>
<dbReference type="SUPFAM" id="SSF56219">
    <property type="entry name" value="DNase I-like"/>
    <property type="match status" value="1"/>
</dbReference>
<gene>
    <name evidence="3" type="ORF">ACFQZX_17480</name>
</gene>
<dbReference type="Pfam" id="PF03372">
    <property type="entry name" value="Exo_endo_phos"/>
    <property type="match status" value="1"/>
</dbReference>
<keyword evidence="3" id="KW-0255">Endonuclease</keyword>
<evidence type="ECO:0000256" key="1">
    <source>
        <dbReference type="SAM" id="Phobius"/>
    </source>
</evidence>
<keyword evidence="3" id="KW-0540">Nuclease</keyword>
<reference evidence="4" key="1">
    <citation type="journal article" date="2019" name="Int. J. Syst. Evol. Microbiol.">
        <title>The Global Catalogue of Microorganisms (GCM) 10K type strain sequencing project: providing services to taxonomists for standard genome sequencing and annotation.</title>
        <authorList>
            <consortium name="The Broad Institute Genomics Platform"/>
            <consortium name="The Broad Institute Genome Sequencing Center for Infectious Disease"/>
            <person name="Wu L."/>
            <person name="Ma J."/>
        </authorList>
    </citation>
    <scope>NUCLEOTIDE SEQUENCE [LARGE SCALE GENOMIC DNA]</scope>
    <source>
        <strain evidence="4">CCUG 61484</strain>
    </source>
</reference>